<feature type="compositionally biased region" description="Polar residues" evidence="1">
    <location>
        <begin position="51"/>
        <end position="60"/>
    </location>
</feature>
<evidence type="ECO:0000256" key="2">
    <source>
        <dbReference type="SAM" id="SignalP"/>
    </source>
</evidence>
<dbReference type="Proteomes" id="UP000467006">
    <property type="component" value="Chromosome"/>
</dbReference>
<dbReference type="KEGG" id="mdu:MDUV_43770"/>
<feature type="chain" id="PRO_5043501416" evidence="2">
    <location>
        <begin position="18"/>
        <end position="119"/>
    </location>
</feature>
<evidence type="ECO:0000256" key="1">
    <source>
        <dbReference type="SAM" id="MobiDB-lite"/>
    </source>
</evidence>
<evidence type="ECO:0000313" key="4">
    <source>
        <dbReference type="Proteomes" id="UP000467006"/>
    </source>
</evidence>
<protein>
    <submittedName>
        <fullName evidence="3">Uncharacterized protein</fullName>
    </submittedName>
</protein>
<feature type="region of interest" description="Disordered" evidence="1">
    <location>
        <begin position="32"/>
        <end position="119"/>
    </location>
</feature>
<accession>A0A7I7K677</accession>
<name>A0A7I7K677_9MYCO</name>
<reference evidence="3 4" key="1">
    <citation type="journal article" date="2019" name="Emerg. Microbes Infect.">
        <title>Comprehensive subspecies identification of 175 nontuberculous mycobacteria species based on 7547 genomic profiles.</title>
        <authorList>
            <person name="Matsumoto Y."/>
            <person name="Kinjo T."/>
            <person name="Motooka D."/>
            <person name="Nabeya D."/>
            <person name="Jung N."/>
            <person name="Uechi K."/>
            <person name="Horii T."/>
            <person name="Iida T."/>
            <person name="Fujita J."/>
            <person name="Nakamura S."/>
        </authorList>
    </citation>
    <scope>NUCLEOTIDE SEQUENCE [LARGE SCALE GENOMIC DNA]</scope>
    <source>
        <strain evidence="3 4">JCM 6396</strain>
    </source>
</reference>
<keyword evidence="2" id="KW-0732">Signal</keyword>
<proteinExistence type="predicted"/>
<organism evidence="3 4">
    <name type="scientific">Mycolicibacterium duvalii</name>
    <dbReference type="NCBI Taxonomy" id="39688"/>
    <lineage>
        <taxon>Bacteria</taxon>
        <taxon>Bacillati</taxon>
        <taxon>Actinomycetota</taxon>
        <taxon>Actinomycetes</taxon>
        <taxon>Mycobacteriales</taxon>
        <taxon>Mycobacteriaceae</taxon>
        <taxon>Mycolicibacterium</taxon>
    </lineage>
</organism>
<gene>
    <name evidence="3" type="ORF">MDUV_43770</name>
</gene>
<dbReference type="EMBL" id="AP022563">
    <property type="protein sequence ID" value="BBX19517.1"/>
    <property type="molecule type" value="Genomic_DNA"/>
</dbReference>
<feature type="signal peptide" evidence="2">
    <location>
        <begin position="1"/>
        <end position="17"/>
    </location>
</feature>
<evidence type="ECO:0000313" key="3">
    <source>
        <dbReference type="EMBL" id="BBX19517.1"/>
    </source>
</evidence>
<feature type="compositionally biased region" description="Pro residues" evidence="1">
    <location>
        <begin position="39"/>
        <end position="48"/>
    </location>
</feature>
<dbReference type="AlphaFoldDB" id="A0A7I7K677"/>
<keyword evidence="4" id="KW-1185">Reference proteome</keyword>
<feature type="compositionally biased region" description="Acidic residues" evidence="1">
    <location>
        <begin position="89"/>
        <end position="119"/>
    </location>
</feature>
<sequence length="119" mass="12032">MVLAVAAGVAAVGLVVATAVSFSSTSVHEPLGPIVVQAPPSPPPPGPDPATASTVESGQSDAVPAPPHVTREADVPAPPPALQRGINDRDDDGDDDRDSDDDGNDDDDWDDDGDEGDDD</sequence>